<dbReference type="GO" id="GO:0003700">
    <property type="term" value="F:DNA-binding transcription factor activity"/>
    <property type="evidence" value="ECO:0007669"/>
    <property type="project" value="InterPro"/>
</dbReference>
<dbReference type="GeneID" id="89227811"/>
<keyword evidence="7" id="KW-1185">Reference proteome</keyword>
<dbReference type="InterPro" id="IPR022687">
    <property type="entry name" value="HTH_DTXR"/>
</dbReference>
<dbReference type="Gene3D" id="1.10.10.10">
    <property type="entry name" value="Winged helix-like DNA-binding domain superfamily/Winged helix DNA-binding domain"/>
    <property type="match status" value="1"/>
</dbReference>
<evidence type="ECO:0000313" key="7">
    <source>
        <dbReference type="Proteomes" id="UP001304970"/>
    </source>
</evidence>
<sequence length="164" mass="18267">MTENSIEKTSASAEITGLELSPRKAACLKYLLSRDEAVRTTEIAENFDVEPSTITKLIGELAEEDYVDHIPYRGVRLTAKGKVYAEFCQKRHQILSLVFSHYGLNPNAACEEVSRIENNVSKTAIDTICASMGHPTTSFCTTPGEDKQIKHRSCLDECKLHAHH</sequence>
<dbReference type="InterPro" id="IPR036421">
    <property type="entry name" value="Fe_dep_repressor_sf"/>
</dbReference>
<evidence type="ECO:0000256" key="2">
    <source>
        <dbReference type="ARBA" id="ARBA00023015"/>
    </source>
</evidence>
<evidence type="ECO:0000259" key="5">
    <source>
        <dbReference type="PROSITE" id="PS50944"/>
    </source>
</evidence>
<dbReference type="InterPro" id="IPR001367">
    <property type="entry name" value="Fe_dep_repressor"/>
</dbReference>
<dbReference type="GO" id="GO:0046914">
    <property type="term" value="F:transition metal ion binding"/>
    <property type="evidence" value="ECO:0007669"/>
    <property type="project" value="InterPro"/>
</dbReference>
<dbReference type="GO" id="GO:0046983">
    <property type="term" value="F:protein dimerization activity"/>
    <property type="evidence" value="ECO:0007669"/>
    <property type="project" value="InterPro"/>
</dbReference>
<dbReference type="PANTHER" id="PTHR33238">
    <property type="entry name" value="IRON (METAL) DEPENDENT REPRESSOR, DTXR FAMILY"/>
    <property type="match status" value="1"/>
</dbReference>
<organism evidence="6 7">
    <name type="scientific">Methanolapillus ohkumae</name>
    <dbReference type="NCBI Taxonomy" id="3028298"/>
    <lineage>
        <taxon>Archaea</taxon>
        <taxon>Methanobacteriati</taxon>
        <taxon>Methanobacteriota</taxon>
        <taxon>Stenosarchaea group</taxon>
        <taxon>Methanomicrobia</taxon>
        <taxon>Methanosarcinales</taxon>
        <taxon>Methanosarcinaceae</taxon>
        <taxon>Methanolapillus</taxon>
    </lineage>
</organism>
<evidence type="ECO:0000313" key="6">
    <source>
        <dbReference type="EMBL" id="WNY26639.1"/>
    </source>
</evidence>
<dbReference type="RefSeq" id="WP_338098158.1">
    <property type="nucleotide sequence ID" value="NZ_CP131061.1"/>
</dbReference>
<dbReference type="InterPro" id="IPR036390">
    <property type="entry name" value="WH_DNA-bd_sf"/>
</dbReference>
<keyword evidence="2" id="KW-0805">Transcription regulation</keyword>
<dbReference type="Gene3D" id="1.10.60.10">
    <property type="entry name" value="Iron dependent repressor, metal binding and dimerisation domain"/>
    <property type="match status" value="1"/>
</dbReference>
<evidence type="ECO:0000256" key="3">
    <source>
        <dbReference type="ARBA" id="ARBA00023125"/>
    </source>
</evidence>
<dbReference type="PROSITE" id="PS50944">
    <property type="entry name" value="HTH_DTXR"/>
    <property type="match status" value="1"/>
</dbReference>
<reference evidence="6 7" key="1">
    <citation type="submission" date="2023-07" db="EMBL/GenBank/DDBJ databases">
        <title>Closed genome sequence of Methanosarcinaceae archaeon Am2.</title>
        <authorList>
            <person name="Poehlein A."/>
            <person name="Protasov E."/>
            <person name="Platt K."/>
            <person name="Reeh H."/>
            <person name="Daniel R."/>
            <person name="Brune A."/>
        </authorList>
    </citation>
    <scope>NUCLEOTIDE SEQUENCE [LARGE SCALE GENOMIC DNA]</scope>
    <source>
        <strain evidence="6 7">Am2</strain>
    </source>
</reference>
<dbReference type="InterPro" id="IPR050536">
    <property type="entry name" value="DtxR_MntR_Metal-Reg"/>
</dbReference>
<keyword evidence="4" id="KW-0804">Transcription</keyword>
<dbReference type="InterPro" id="IPR036388">
    <property type="entry name" value="WH-like_DNA-bd_sf"/>
</dbReference>
<proteinExistence type="inferred from homology"/>
<dbReference type="GO" id="GO:0003677">
    <property type="term" value="F:DNA binding"/>
    <property type="evidence" value="ECO:0007669"/>
    <property type="project" value="UniProtKB-KW"/>
</dbReference>
<dbReference type="SMART" id="SM00529">
    <property type="entry name" value="HTH_DTXR"/>
    <property type="match status" value="1"/>
</dbReference>
<dbReference type="AlphaFoldDB" id="A0AA96V525"/>
<protein>
    <submittedName>
        <fullName evidence="6">HTH-type transcriptional regulator MntR</fullName>
    </submittedName>
</protein>
<dbReference type="InterPro" id="IPR022689">
    <property type="entry name" value="Iron_dep_repressor"/>
</dbReference>
<dbReference type="SUPFAM" id="SSF46785">
    <property type="entry name" value="Winged helix' DNA-binding domain"/>
    <property type="match status" value="1"/>
</dbReference>
<dbReference type="Pfam" id="PF02742">
    <property type="entry name" value="Fe_dep_repr_C"/>
    <property type="match status" value="1"/>
</dbReference>
<dbReference type="Pfam" id="PF01325">
    <property type="entry name" value="Fe_dep_repress"/>
    <property type="match status" value="1"/>
</dbReference>
<feature type="domain" description="HTH dtxR-type" evidence="5">
    <location>
        <begin position="31"/>
        <end position="78"/>
    </location>
</feature>
<dbReference type="EMBL" id="CP131061">
    <property type="protein sequence ID" value="WNY26639.1"/>
    <property type="molecule type" value="Genomic_DNA"/>
</dbReference>
<accession>A0AA96V525</accession>
<dbReference type="PANTHER" id="PTHR33238:SF7">
    <property type="entry name" value="IRON-DEPENDENT TRANSCRIPTIONAL REGULATOR"/>
    <property type="match status" value="1"/>
</dbReference>
<evidence type="ECO:0000256" key="1">
    <source>
        <dbReference type="ARBA" id="ARBA00007871"/>
    </source>
</evidence>
<gene>
    <name evidence="6" type="primary">mntR_1</name>
    <name evidence="6" type="ORF">MsAm2_04110</name>
</gene>
<name>A0AA96V525_9EURY</name>
<keyword evidence="3" id="KW-0238">DNA-binding</keyword>
<comment type="similarity">
    <text evidence="1">Belongs to the DtxR/MntR family.</text>
</comment>
<evidence type="ECO:0000256" key="4">
    <source>
        <dbReference type="ARBA" id="ARBA00023163"/>
    </source>
</evidence>
<dbReference type="Proteomes" id="UP001304970">
    <property type="component" value="Chromosome"/>
</dbReference>